<name>A0A0D0E2H5_9AGAM</name>
<organism evidence="1 2">
    <name type="scientific">Paxillus rubicundulus Ve08.2h10</name>
    <dbReference type="NCBI Taxonomy" id="930991"/>
    <lineage>
        <taxon>Eukaryota</taxon>
        <taxon>Fungi</taxon>
        <taxon>Dikarya</taxon>
        <taxon>Basidiomycota</taxon>
        <taxon>Agaricomycotina</taxon>
        <taxon>Agaricomycetes</taxon>
        <taxon>Agaricomycetidae</taxon>
        <taxon>Boletales</taxon>
        <taxon>Paxilineae</taxon>
        <taxon>Paxillaceae</taxon>
        <taxon>Paxillus</taxon>
    </lineage>
</organism>
<gene>
    <name evidence="1" type="ORF">PAXRUDRAFT_425274</name>
</gene>
<dbReference type="HOGENOM" id="CLU_1865773_0_0_1"/>
<keyword evidence="2" id="KW-1185">Reference proteome</keyword>
<accession>A0A0D0E2H5</accession>
<protein>
    <submittedName>
        <fullName evidence="1">Unplaced genomic scaffold scaffold_261, whole genome shotgun sequence</fullName>
    </submittedName>
</protein>
<evidence type="ECO:0000313" key="2">
    <source>
        <dbReference type="Proteomes" id="UP000054538"/>
    </source>
</evidence>
<sequence>MRILRCHYYRQVEGLTYTETDICHGVWSKPCIHPARRSSSSTRTSRFLVDVKSNPVNQRIQTPPPCSGFPGSHRMIQTDDGRRYWASVSTVFVGRPPRATHCSARSTMTVAESPAPDDGCSMFVNASQQSVFSLTRA</sequence>
<dbReference type="AlphaFoldDB" id="A0A0D0E2H5"/>
<evidence type="ECO:0000313" key="1">
    <source>
        <dbReference type="EMBL" id="KIK94804.1"/>
    </source>
</evidence>
<proteinExistence type="predicted"/>
<reference evidence="2" key="2">
    <citation type="submission" date="2015-01" db="EMBL/GenBank/DDBJ databases">
        <title>Evolutionary Origins and Diversification of the Mycorrhizal Mutualists.</title>
        <authorList>
            <consortium name="DOE Joint Genome Institute"/>
            <consortium name="Mycorrhizal Genomics Consortium"/>
            <person name="Kohler A."/>
            <person name="Kuo A."/>
            <person name="Nagy L.G."/>
            <person name="Floudas D."/>
            <person name="Copeland A."/>
            <person name="Barry K.W."/>
            <person name="Cichocki N."/>
            <person name="Veneault-Fourrey C."/>
            <person name="LaButti K."/>
            <person name="Lindquist E.A."/>
            <person name="Lipzen A."/>
            <person name="Lundell T."/>
            <person name="Morin E."/>
            <person name="Murat C."/>
            <person name="Riley R."/>
            <person name="Ohm R."/>
            <person name="Sun H."/>
            <person name="Tunlid A."/>
            <person name="Henrissat B."/>
            <person name="Grigoriev I.V."/>
            <person name="Hibbett D.S."/>
            <person name="Martin F."/>
        </authorList>
    </citation>
    <scope>NUCLEOTIDE SEQUENCE [LARGE SCALE GENOMIC DNA]</scope>
    <source>
        <strain evidence="2">Ve08.2h10</strain>
    </source>
</reference>
<dbReference type="EMBL" id="KN825083">
    <property type="protein sequence ID" value="KIK94804.1"/>
    <property type="molecule type" value="Genomic_DNA"/>
</dbReference>
<dbReference type="InParanoid" id="A0A0D0E2H5"/>
<dbReference type="Proteomes" id="UP000054538">
    <property type="component" value="Unassembled WGS sequence"/>
</dbReference>
<reference evidence="1 2" key="1">
    <citation type="submission" date="2014-04" db="EMBL/GenBank/DDBJ databases">
        <authorList>
            <consortium name="DOE Joint Genome Institute"/>
            <person name="Kuo A."/>
            <person name="Kohler A."/>
            <person name="Jargeat P."/>
            <person name="Nagy L.G."/>
            <person name="Floudas D."/>
            <person name="Copeland A."/>
            <person name="Barry K.W."/>
            <person name="Cichocki N."/>
            <person name="Veneault-Fourrey C."/>
            <person name="LaButti K."/>
            <person name="Lindquist E.A."/>
            <person name="Lipzen A."/>
            <person name="Lundell T."/>
            <person name="Morin E."/>
            <person name="Murat C."/>
            <person name="Sun H."/>
            <person name="Tunlid A."/>
            <person name="Henrissat B."/>
            <person name="Grigoriev I.V."/>
            <person name="Hibbett D.S."/>
            <person name="Martin F."/>
            <person name="Nordberg H.P."/>
            <person name="Cantor M.N."/>
            <person name="Hua S.X."/>
        </authorList>
    </citation>
    <scope>NUCLEOTIDE SEQUENCE [LARGE SCALE GENOMIC DNA]</scope>
    <source>
        <strain evidence="1 2">Ve08.2h10</strain>
    </source>
</reference>